<dbReference type="PANTHER" id="PTHR43611">
    <property type="entry name" value="ALPHA-D-GLUCOSE 1-PHOSPHATE PHOSPHATASE"/>
    <property type="match status" value="1"/>
</dbReference>
<dbReference type="Gene3D" id="3.40.50.1000">
    <property type="entry name" value="HAD superfamily/HAD-like"/>
    <property type="match status" value="1"/>
</dbReference>
<dbReference type="PANTHER" id="PTHR43611:SF3">
    <property type="entry name" value="FLAVIN MONONUCLEOTIDE HYDROLASE 1, CHLOROPLATIC"/>
    <property type="match status" value="1"/>
</dbReference>
<dbReference type="GO" id="GO:0016787">
    <property type="term" value="F:hydrolase activity"/>
    <property type="evidence" value="ECO:0007669"/>
    <property type="project" value="UniProtKB-KW"/>
</dbReference>
<dbReference type="InterPro" id="IPR006439">
    <property type="entry name" value="HAD-SF_hydro_IA"/>
</dbReference>
<dbReference type="SFLD" id="SFLDG01129">
    <property type="entry name" value="C1.5:_HAD__Beta-PGM__Phosphata"/>
    <property type="match status" value="1"/>
</dbReference>
<dbReference type="EMBL" id="CP002345">
    <property type="protein sequence ID" value="ADQ80887.1"/>
    <property type="molecule type" value="Genomic_DNA"/>
</dbReference>
<dbReference type="CDD" id="cd02603">
    <property type="entry name" value="HAD_sEH-N_like"/>
    <property type="match status" value="1"/>
</dbReference>
<accession>E4T843</accession>
<dbReference type="InterPro" id="IPR023198">
    <property type="entry name" value="PGP-like_dom2"/>
</dbReference>
<dbReference type="InterPro" id="IPR023214">
    <property type="entry name" value="HAD_sf"/>
</dbReference>
<dbReference type="eggNOG" id="COG1011">
    <property type="taxonomic scope" value="Bacteria"/>
</dbReference>
<dbReference type="Pfam" id="PF00702">
    <property type="entry name" value="Hydrolase"/>
    <property type="match status" value="1"/>
</dbReference>
<protein>
    <submittedName>
        <fullName evidence="1">HAD-superfamily hydrolase, subfamily IA, variant 3</fullName>
    </submittedName>
</protein>
<organism evidence="1 2">
    <name type="scientific">Paludibacter propionicigenes (strain DSM 17365 / JCM 13257 / WB4)</name>
    <dbReference type="NCBI Taxonomy" id="694427"/>
    <lineage>
        <taxon>Bacteria</taxon>
        <taxon>Pseudomonadati</taxon>
        <taxon>Bacteroidota</taxon>
        <taxon>Bacteroidia</taxon>
        <taxon>Bacteroidales</taxon>
        <taxon>Paludibacteraceae</taxon>
        <taxon>Paludibacter</taxon>
    </lineage>
</organism>
<keyword evidence="2" id="KW-1185">Reference proteome</keyword>
<dbReference type="KEGG" id="ppn:Palpr_2757"/>
<gene>
    <name evidence="1" type="ordered locus">Palpr_2757</name>
</gene>
<dbReference type="InterPro" id="IPR036412">
    <property type="entry name" value="HAD-like_sf"/>
</dbReference>
<reference key="1">
    <citation type="submission" date="2010-11" db="EMBL/GenBank/DDBJ databases">
        <title>The complete genome of Paludibacter propionicigenes DSM 17365.</title>
        <authorList>
            <consortium name="US DOE Joint Genome Institute (JGI-PGF)"/>
            <person name="Lucas S."/>
            <person name="Copeland A."/>
            <person name="Lapidus A."/>
            <person name="Bruce D."/>
            <person name="Goodwin L."/>
            <person name="Pitluck S."/>
            <person name="Kyrpides N."/>
            <person name="Mavromatis K."/>
            <person name="Ivanova N."/>
            <person name="Munk A.C."/>
            <person name="Brettin T."/>
            <person name="Detter J.C."/>
            <person name="Han C."/>
            <person name="Tapia R."/>
            <person name="Land M."/>
            <person name="Hauser L."/>
            <person name="Markowitz V."/>
            <person name="Cheng J.-F."/>
            <person name="Hugenholtz P."/>
            <person name="Woyke T."/>
            <person name="Wu D."/>
            <person name="Gronow S."/>
            <person name="Wellnitz S."/>
            <person name="Brambilla E."/>
            <person name="Klenk H.-P."/>
            <person name="Eisen J.A."/>
        </authorList>
    </citation>
    <scope>NUCLEOTIDE SEQUENCE</scope>
    <source>
        <strain>WB4</strain>
    </source>
</reference>
<dbReference type="HOGENOM" id="CLU_045011_9_5_10"/>
<name>E4T843_PALPW</name>
<evidence type="ECO:0000313" key="1">
    <source>
        <dbReference type="EMBL" id="ADQ80887.1"/>
    </source>
</evidence>
<reference evidence="1 2" key="2">
    <citation type="journal article" date="2011" name="Stand. Genomic Sci.">
        <title>Complete genome sequence of Paludibacter propionicigenes type strain (WB4).</title>
        <authorList>
            <person name="Gronow S."/>
            <person name="Munk C."/>
            <person name="Lapidus A."/>
            <person name="Nolan M."/>
            <person name="Lucas S."/>
            <person name="Hammon N."/>
            <person name="Deshpande S."/>
            <person name="Cheng J.F."/>
            <person name="Tapia R."/>
            <person name="Han C."/>
            <person name="Goodwin L."/>
            <person name="Pitluck S."/>
            <person name="Liolios K."/>
            <person name="Ivanova N."/>
            <person name="Mavromatis K."/>
            <person name="Mikhailova N."/>
            <person name="Pati A."/>
            <person name="Chen A."/>
            <person name="Palaniappan K."/>
            <person name="Land M."/>
            <person name="Hauser L."/>
            <person name="Chang Y.J."/>
            <person name="Jeffries C.D."/>
            <person name="Brambilla E."/>
            <person name="Rohde M."/>
            <person name="Goker M."/>
            <person name="Detter J.C."/>
            <person name="Woyke T."/>
            <person name="Bristow J."/>
            <person name="Eisen J.A."/>
            <person name="Markowitz V."/>
            <person name="Hugenholtz P."/>
            <person name="Kyrpides N.C."/>
            <person name="Klenk H.P."/>
        </authorList>
    </citation>
    <scope>NUCLEOTIDE SEQUENCE [LARGE SCALE GENOMIC DNA]</scope>
    <source>
        <strain evidence="2">DSM 17365 / JCM 13257 / WB4</strain>
    </source>
</reference>
<proteinExistence type="predicted"/>
<dbReference type="NCBIfam" id="TIGR01509">
    <property type="entry name" value="HAD-SF-IA-v3"/>
    <property type="match status" value="1"/>
</dbReference>
<dbReference type="SUPFAM" id="SSF56784">
    <property type="entry name" value="HAD-like"/>
    <property type="match status" value="1"/>
</dbReference>
<dbReference type="PRINTS" id="PR00413">
    <property type="entry name" value="HADHALOGNASE"/>
</dbReference>
<evidence type="ECO:0000313" key="2">
    <source>
        <dbReference type="Proteomes" id="UP000008718"/>
    </source>
</evidence>
<dbReference type="Gene3D" id="1.10.150.240">
    <property type="entry name" value="Putative phosphatase, domain 2"/>
    <property type="match status" value="1"/>
</dbReference>
<dbReference type="STRING" id="694427.Palpr_2757"/>
<dbReference type="RefSeq" id="WP_013446256.1">
    <property type="nucleotide sequence ID" value="NC_014734.1"/>
</dbReference>
<dbReference type="Proteomes" id="UP000008718">
    <property type="component" value="Chromosome"/>
</dbReference>
<dbReference type="OrthoDB" id="9797415at2"/>
<dbReference type="AlphaFoldDB" id="E4T843"/>
<sequence>MKHFNNITTLIFDLGGVLVDLDIDRCIMNLKQLGLKNFEQLMGNFGQKGFFLEFEKGRLSKEEFRDEIRKLSTQTLSDEQIDAAWSSFLGEIPIEKLKMLAELKDKFRLLLLSNTNPIHVEGTVPAEFAKIGKKVSDIFDKCYLSYEMGMAKPNADIFEALLSDAGVQAEECLFLDDGPKNIEQAGQLGIQTYLVDPREDLSFLLKPETWRCSLN</sequence>
<dbReference type="SFLD" id="SFLDS00003">
    <property type="entry name" value="Haloacid_Dehalogenase"/>
    <property type="match status" value="1"/>
</dbReference>
<keyword evidence="1" id="KW-0378">Hydrolase</keyword>